<evidence type="ECO:0000256" key="2">
    <source>
        <dbReference type="SAM" id="Phobius"/>
    </source>
</evidence>
<feature type="transmembrane region" description="Helical" evidence="2">
    <location>
        <begin position="208"/>
        <end position="228"/>
    </location>
</feature>
<feature type="domain" description="ImpA N-terminal" evidence="3">
    <location>
        <begin position="20"/>
        <end position="91"/>
    </location>
</feature>
<protein>
    <recommendedName>
        <fullName evidence="3">ImpA N-terminal domain-containing protein</fullName>
    </recommendedName>
</protein>
<sequence>MSTMGFYQSRQFKFVDDERKLRNSIRYQLIRDEINRLNNPSYGKIDWDKIKMLCEDLARTDGLNFLTTLYYTTALVKKKGVSGLANGLELQLAALMHLYENKDANLVKCADLYRWMIARLGNDLRRLEPKESQLKDLYRCERCCKEIYELFLDVHPQHVPDLEAISYVIFEHVDYLEGKLKLIEADKQNHINEQQDIPPKLPLRNKHLIRFSWVFFFSLLLGLSVFVIKDYLRSTTNSLLKRVTAEKLEAQVLTTKQIDQLQHQYSPSVFTDNKATIIPLYLRQANNEINALSGKNIAQAFSLMDTVKQLYPNDAQIEQHQQYIADILERFETQYRRFKTARTNIANLQQTMNQSHSNKLAALSDEINGYAISLSPVYGRISYIEQQIANKNQPEVQKELQQLDGEIKGLELKFSQLIDQSKNI</sequence>
<dbReference type="Proteomes" id="UP000191116">
    <property type="component" value="Unassembled WGS sequence"/>
</dbReference>
<feature type="coiled-coil region" evidence="1">
    <location>
        <begin position="393"/>
        <end position="420"/>
    </location>
</feature>
<dbReference type="PANTHER" id="PTHR37024">
    <property type="entry name" value="TYPE VI SECRETION SYSTEM DUF2094 AND IMPA-RELATED DOMAIN PROTEIN"/>
    <property type="match status" value="1"/>
</dbReference>
<evidence type="ECO:0000259" key="3">
    <source>
        <dbReference type="Pfam" id="PF06812"/>
    </source>
</evidence>
<dbReference type="InterPro" id="IPR010657">
    <property type="entry name" value="ImpA_N"/>
</dbReference>
<dbReference type="Pfam" id="PF06812">
    <property type="entry name" value="ImpA_N"/>
    <property type="match status" value="1"/>
</dbReference>
<reference evidence="4 5" key="1">
    <citation type="submission" date="2017-02" db="EMBL/GenBank/DDBJ databases">
        <authorList>
            <person name="Peterson S.W."/>
        </authorList>
    </citation>
    <scope>NUCLEOTIDE SEQUENCE [LARGE SCALE GENOMIC DNA]</scope>
    <source>
        <strain evidence="4 5">CECT 9189</strain>
    </source>
</reference>
<keyword evidence="2" id="KW-0812">Transmembrane</keyword>
<organism evidence="4 5">
    <name type="scientific">Photobacterium toruni</name>
    <dbReference type="NCBI Taxonomy" id="1935446"/>
    <lineage>
        <taxon>Bacteria</taxon>
        <taxon>Pseudomonadati</taxon>
        <taxon>Pseudomonadota</taxon>
        <taxon>Gammaproteobacteria</taxon>
        <taxon>Vibrionales</taxon>
        <taxon>Vibrionaceae</taxon>
        <taxon>Photobacterium</taxon>
    </lineage>
</organism>
<accession>A0A1T4V147</accession>
<keyword evidence="1" id="KW-0175">Coiled coil</keyword>
<dbReference type="AlphaFoldDB" id="A0A1T4V147"/>
<evidence type="ECO:0000313" key="4">
    <source>
        <dbReference type="EMBL" id="SKA58652.1"/>
    </source>
</evidence>
<evidence type="ECO:0000256" key="1">
    <source>
        <dbReference type="SAM" id="Coils"/>
    </source>
</evidence>
<name>A0A1T4V147_9GAMM</name>
<keyword evidence="2" id="KW-0472">Membrane</keyword>
<evidence type="ECO:0000313" key="5">
    <source>
        <dbReference type="Proteomes" id="UP000191116"/>
    </source>
</evidence>
<keyword evidence="2" id="KW-1133">Transmembrane helix</keyword>
<dbReference type="EMBL" id="FUWP01000057">
    <property type="protein sequence ID" value="SKA58652.1"/>
    <property type="molecule type" value="Genomic_DNA"/>
</dbReference>
<dbReference type="OrthoDB" id="5905784at2"/>
<proteinExistence type="predicted"/>
<gene>
    <name evidence="4" type="ORF">CZ814_03990</name>
</gene>
<dbReference type="PANTHER" id="PTHR37024:SF5">
    <property type="entry name" value="IMPA N-TERMINAL DOMAIN-CONTAINING PROTEIN"/>
    <property type="match status" value="1"/>
</dbReference>